<dbReference type="InterPro" id="IPR045851">
    <property type="entry name" value="AMP-bd_C_sf"/>
</dbReference>
<dbReference type="InterPro" id="IPR050237">
    <property type="entry name" value="ATP-dep_AMP-bd_enzyme"/>
</dbReference>
<dbReference type="InterPro" id="IPR000873">
    <property type="entry name" value="AMP-dep_synth/lig_dom"/>
</dbReference>
<evidence type="ECO:0000259" key="3">
    <source>
        <dbReference type="Pfam" id="PF13193"/>
    </source>
</evidence>
<gene>
    <name evidence="4" type="ORF">LRX75_01960</name>
</gene>
<dbReference type="PANTHER" id="PTHR43767">
    <property type="entry name" value="LONG-CHAIN-FATTY-ACID--COA LIGASE"/>
    <property type="match status" value="1"/>
</dbReference>
<feature type="domain" description="AMP-dependent synthetase/ligase" evidence="2">
    <location>
        <begin position="38"/>
        <end position="413"/>
    </location>
</feature>
<dbReference type="SUPFAM" id="SSF56801">
    <property type="entry name" value="Acetyl-CoA synthetase-like"/>
    <property type="match status" value="1"/>
</dbReference>
<dbReference type="AlphaFoldDB" id="A0A9X1NQY9"/>
<dbReference type="InterPro" id="IPR020845">
    <property type="entry name" value="AMP-binding_CS"/>
</dbReference>
<dbReference type="InterPro" id="IPR042099">
    <property type="entry name" value="ANL_N_sf"/>
</dbReference>
<dbReference type="RefSeq" id="WP_231811516.1">
    <property type="nucleotide sequence ID" value="NZ_JAJOZR010000001.1"/>
</dbReference>
<dbReference type="Gene3D" id="3.40.50.12780">
    <property type="entry name" value="N-terminal domain of ligase-like"/>
    <property type="match status" value="1"/>
</dbReference>
<evidence type="ECO:0000259" key="2">
    <source>
        <dbReference type="Pfam" id="PF00501"/>
    </source>
</evidence>
<accession>A0A9X1NQY9</accession>
<dbReference type="Pfam" id="PF13193">
    <property type="entry name" value="AMP-binding_C"/>
    <property type="match status" value="1"/>
</dbReference>
<dbReference type="InterPro" id="IPR025110">
    <property type="entry name" value="AMP-bd_C"/>
</dbReference>
<feature type="domain" description="AMP-binding enzyme C-terminal" evidence="3">
    <location>
        <begin position="467"/>
        <end position="549"/>
    </location>
</feature>
<organism evidence="4 5">
    <name type="scientific">Rhizobium quercicola</name>
    <dbReference type="NCBI Taxonomy" id="2901226"/>
    <lineage>
        <taxon>Bacteria</taxon>
        <taxon>Pseudomonadati</taxon>
        <taxon>Pseudomonadota</taxon>
        <taxon>Alphaproteobacteria</taxon>
        <taxon>Hyphomicrobiales</taxon>
        <taxon>Rhizobiaceae</taxon>
        <taxon>Rhizobium/Agrobacterium group</taxon>
        <taxon>Rhizobium</taxon>
    </lineage>
</organism>
<dbReference type="Proteomes" id="UP001139089">
    <property type="component" value="Unassembled WGS sequence"/>
</dbReference>
<evidence type="ECO:0000256" key="1">
    <source>
        <dbReference type="ARBA" id="ARBA00022723"/>
    </source>
</evidence>
<name>A0A9X1NQY9_9HYPH</name>
<reference evidence="4" key="1">
    <citation type="submission" date="2021-12" db="EMBL/GenBank/DDBJ databases">
        <authorList>
            <person name="Li Y."/>
        </authorList>
    </citation>
    <scope>NUCLEOTIDE SEQUENCE</scope>
    <source>
        <strain evidence="4">DKSPLA3</strain>
    </source>
</reference>
<comment type="caution">
    <text evidence="4">The sequence shown here is derived from an EMBL/GenBank/DDBJ whole genome shotgun (WGS) entry which is preliminary data.</text>
</comment>
<sequence length="561" mass="60027">MPIERSFEPPRPWEAIHHALGVSAPAPETTPLGLRVSEAAARIPDHSALFFEGRRISYAELDRSANRLANALAARGVGKGDVIALHLPNTPQFVIGLVAASKLGAIASGVSTLLAPGELAFQLADSGAKVLLTLDTLAAARLAAIDRLPASLSTVVVTSAMEFFTSAPVDLPTLAVETVVSFTGLLEGCSADFRQVPVSGDDIFLLQYTGGTTGRPKGAMLSVAAVMTNPVTANIYEPYVYGAERMAAPFPFFHIGGVAGLIGALAAGGEFLVVLNPRDLEKFVDEVIRMRPTRLGAIPTFYQMLLNFPRSDEIDFNELKIAVTGGAPITGQDRQRLDHRLGAGKLSDCFGMTETSSVYVGNPPLRCKPAALGIPVPGADVRIVDVETGLQTLPPFERGEIITSGVHVMAGYWGMPEETAHALRPLDGKTWMYTGDVGYMDEEGYVYIADRAKDMLIVGGFKVFSLEVEDVVRRLPFVASAAAIGTPDLERAGNDIVNLVVQRNEAGRVQTEDALIEAIVRHCRHELAPYKIPKHVSFVDAIPLTSIGKIDKKALRATLGR</sequence>
<dbReference type="Gene3D" id="3.30.300.30">
    <property type="match status" value="1"/>
</dbReference>
<dbReference type="PANTHER" id="PTHR43767:SF1">
    <property type="entry name" value="NONRIBOSOMAL PEPTIDE SYNTHASE PES1 (EUROFUNG)-RELATED"/>
    <property type="match status" value="1"/>
</dbReference>
<keyword evidence="1" id="KW-0479">Metal-binding</keyword>
<protein>
    <submittedName>
        <fullName evidence="4">AMP-binding protein</fullName>
    </submittedName>
</protein>
<dbReference type="GO" id="GO:0046872">
    <property type="term" value="F:metal ion binding"/>
    <property type="evidence" value="ECO:0007669"/>
    <property type="project" value="UniProtKB-KW"/>
</dbReference>
<evidence type="ECO:0000313" key="5">
    <source>
        <dbReference type="Proteomes" id="UP001139089"/>
    </source>
</evidence>
<dbReference type="PROSITE" id="PS00455">
    <property type="entry name" value="AMP_BINDING"/>
    <property type="match status" value="1"/>
</dbReference>
<evidence type="ECO:0000313" key="4">
    <source>
        <dbReference type="EMBL" id="MCD7107796.1"/>
    </source>
</evidence>
<dbReference type="Pfam" id="PF00501">
    <property type="entry name" value="AMP-binding"/>
    <property type="match status" value="1"/>
</dbReference>
<dbReference type="EMBL" id="JAJOZR010000001">
    <property type="protein sequence ID" value="MCD7107796.1"/>
    <property type="molecule type" value="Genomic_DNA"/>
</dbReference>
<proteinExistence type="predicted"/>
<keyword evidence="5" id="KW-1185">Reference proteome</keyword>
<dbReference type="GO" id="GO:0016878">
    <property type="term" value="F:acid-thiol ligase activity"/>
    <property type="evidence" value="ECO:0007669"/>
    <property type="project" value="UniProtKB-ARBA"/>
</dbReference>